<feature type="compositionally biased region" description="Basic and acidic residues" evidence="1">
    <location>
        <begin position="476"/>
        <end position="487"/>
    </location>
</feature>
<dbReference type="Gene3D" id="3.30.450.40">
    <property type="match status" value="1"/>
</dbReference>
<protein>
    <submittedName>
        <fullName evidence="3">Diguanylate cyclase with GAF sensor</fullName>
    </submittedName>
</protein>
<dbReference type="InterPro" id="IPR029787">
    <property type="entry name" value="Nucleotide_cyclase"/>
</dbReference>
<evidence type="ECO:0000259" key="2">
    <source>
        <dbReference type="PROSITE" id="PS50887"/>
    </source>
</evidence>
<sequence>MAVPPPTNEAARLAALARYRVLDTPPEEAFDRIARLATQVLNVACAAVNFVAAERTFTKSCQGLELAGASLPAGAIPCSWAVLTSEPLLIEDLSTDPRFCDHPLVTGRHLRMYAGMPLLAPGGEVLGTLCVLDPRVRRLDAREQDILRSLAALLTDQLELRLKTSELAQARALQALVDLEQQALPLEDTAERVLALLHAQLPLAWSGLLQLTPEGLELRHDRAEVQGEAFWEGTRQSAWGKEIGPALIGPAPLFLDHRPAWADAFPPPQEAEPGGVAWLPLGDGHDGVHHALALVRLDRPGVWLPEERLLLEKAASCLSAALTQEARLEAGPSDSLTGLLARGALQQALGRADQQRAGAGLGYVLGVVKLGGLQQVRDSYGHVHANHLLREFARQLKAPGLTAYRLDGDEYALLHLWPALPEVAAQELATLVAGAAGALHRLGYPVEAALGVASVPEDAPEGAGALRAARRRRAARERERRNARQGR</sequence>
<dbReference type="RefSeq" id="WP_011530914.1">
    <property type="nucleotide sequence ID" value="NC_008025.1"/>
</dbReference>
<evidence type="ECO:0000313" key="3">
    <source>
        <dbReference type="EMBL" id="ABF46084.1"/>
    </source>
</evidence>
<dbReference type="STRING" id="319795.Dgeo_1789"/>
<dbReference type="SUPFAM" id="SSF55781">
    <property type="entry name" value="GAF domain-like"/>
    <property type="match status" value="2"/>
</dbReference>
<feature type="region of interest" description="Disordered" evidence="1">
    <location>
        <begin position="457"/>
        <end position="487"/>
    </location>
</feature>
<dbReference type="InterPro" id="IPR000160">
    <property type="entry name" value="GGDEF_dom"/>
</dbReference>
<dbReference type="PROSITE" id="PS50887">
    <property type="entry name" value="GGDEF"/>
    <property type="match status" value="1"/>
</dbReference>
<dbReference type="PANTHER" id="PTHR43102">
    <property type="entry name" value="SLR1143 PROTEIN"/>
    <property type="match status" value="1"/>
</dbReference>
<organism evidence="3 4">
    <name type="scientific">Deinococcus geothermalis (strain DSM 11300 / CIP 105573 / AG-3a)</name>
    <dbReference type="NCBI Taxonomy" id="319795"/>
    <lineage>
        <taxon>Bacteria</taxon>
        <taxon>Thermotogati</taxon>
        <taxon>Deinococcota</taxon>
        <taxon>Deinococci</taxon>
        <taxon>Deinococcales</taxon>
        <taxon>Deinococcaceae</taxon>
        <taxon>Deinococcus</taxon>
    </lineage>
</organism>
<feature type="domain" description="GGDEF" evidence="2">
    <location>
        <begin position="361"/>
        <end position="487"/>
    </location>
</feature>
<dbReference type="InterPro" id="IPR029016">
    <property type="entry name" value="GAF-like_dom_sf"/>
</dbReference>
<dbReference type="SMART" id="SM00065">
    <property type="entry name" value="GAF"/>
    <property type="match status" value="1"/>
</dbReference>
<dbReference type="HOGENOM" id="CLU_000445_11_32_0"/>
<name>Q1IXF0_DEIGD</name>
<reference evidence="3" key="1">
    <citation type="submission" date="2006-04" db="EMBL/GenBank/DDBJ databases">
        <title>Complete sequence of chromosome of Deinococcus geothermalis DSM 11300.</title>
        <authorList>
            <consortium name="US DOE Joint Genome Institute"/>
            <person name="Copeland A."/>
            <person name="Lucas S."/>
            <person name="Lapidus A."/>
            <person name="Barry K."/>
            <person name="Detter J.C."/>
            <person name="Glavina del Rio T."/>
            <person name="Hammon N."/>
            <person name="Israni S."/>
            <person name="Dalin E."/>
            <person name="Tice H."/>
            <person name="Pitluck S."/>
            <person name="Brettin T."/>
            <person name="Bruce D."/>
            <person name="Han C."/>
            <person name="Tapia R."/>
            <person name="Saunders E."/>
            <person name="Gilna P."/>
            <person name="Schmutz J."/>
            <person name="Larimer F."/>
            <person name="Land M."/>
            <person name="Hauser L."/>
            <person name="Kyrpides N."/>
            <person name="Kim E."/>
            <person name="Daly M.J."/>
            <person name="Fredrickson J.K."/>
            <person name="Makarova K.S."/>
            <person name="Gaidamakova E.K."/>
            <person name="Zhai M."/>
            <person name="Richardson P."/>
        </authorList>
    </citation>
    <scope>NUCLEOTIDE SEQUENCE</scope>
    <source>
        <strain evidence="3">DSM 11300</strain>
    </source>
</reference>
<dbReference type="Pfam" id="PF01590">
    <property type="entry name" value="GAF"/>
    <property type="match status" value="1"/>
</dbReference>
<dbReference type="KEGG" id="dge:Dgeo_1789"/>
<dbReference type="eggNOG" id="COG2199">
    <property type="taxonomic scope" value="Bacteria"/>
</dbReference>
<dbReference type="AlphaFoldDB" id="Q1IXF0"/>
<dbReference type="PANTHER" id="PTHR43102:SF2">
    <property type="entry name" value="GAF DOMAIN-CONTAINING PROTEIN"/>
    <property type="match status" value="1"/>
</dbReference>
<dbReference type="Pfam" id="PF00990">
    <property type="entry name" value="GGDEF"/>
    <property type="match status" value="1"/>
</dbReference>
<dbReference type="EMBL" id="CP000359">
    <property type="protein sequence ID" value="ABF46084.1"/>
    <property type="molecule type" value="Genomic_DNA"/>
</dbReference>
<dbReference type="eggNOG" id="COG2203">
    <property type="taxonomic scope" value="Bacteria"/>
</dbReference>
<proteinExistence type="predicted"/>
<dbReference type="InterPro" id="IPR003018">
    <property type="entry name" value="GAF"/>
</dbReference>
<evidence type="ECO:0000313" key="4">
    <source>
        <dbReference type="Proteomes" id="UP000002431"/>
    </source>
</evidence>
<keyword evidence="4" id="KW-1185">Reference proteome</keyword>
<dbReference type="SUPFAM" id="SSF55073">
    <property type="entry name" value="Nucleotide cyclase"/>
    <property type="match status" value="1"/>
</dbReference>
<evidence type="ECO:0000256" key="1">
    <source>
        <dbReference type="SAM" id="MobiDB-lite"/>
    </source>
</evidence>
<gene>
    <name evidence="3" type="ordered locus">Dgeo_1789</name>
</gene>
<dbReference type="Proteomes" id="UP000002431">
    <property type="component" value="Chromosome"/>
</dbReference>
<accession>Q1IXF0</accession>
<dbReference type="InterPro" id="IPR043128">
    <property type="entry name" value="Rev_trsase/Diguanyl_cyclase"/>
</dbReference>
<dbReference type="SMART" id="SM00267">
    <property type="entry name" value="GGDEF"/>
    <property type="match status" value="1"/>
</dbReference>
<dbReference type="Gene3D" id="3.30.70.270">
    <property type="match status" value="1"/>
</dbReference>